<sequence length="398" mass="41952">MLGASGISSVGEFGNAVGPYRRFSGFGEGGGRRPFAKRPRPKTDKRQATAAADLPPSGAGIDAETHAFLLGYTREMHLLQAAAGRALEKSGVDFSITSSAPQVAKAVTRWRTASPAAYEVTVLQLAQKQTNLSRHWRAAAANQLFDKGSLQLLTRSGGLSLEMHDFAEAPTNAVLLSAAAEAINGAQMGVTAKVLRSEDSAALQVQAEETGTAAEFVLTGTFAEYAGFNTAALPAQDAVYRVNGREAVTDANEINLDDYRVAVTLQSPGTARIRVGGDSEALAQEVAALSAAYARVLQYLESYAGVGSGVLQQRNRLLALSTVAPALQQVGVFAEDGAFRIDRKIWNQQSEAAPQALIFAVRALAAELRGKAQQGLQMPSYSLVDKTAAPTPRKSTSA</sequence>
<proteinExistence type="predicted"/>
<dbReference type="Proteomes" id="UP001300604">
    <property type="component" value="Chromosome"/>
</dbReference>
<dbReference type="RefSeq" id="WP_275844490.1">
    <property type="nucleotide sequence ID" value="NZ_CP135996.1"/>
</dbReference>
<dbReference type="KEGG" id="carl:PXC00_01905"/>
<dbReference type="GO" id="GO:0071973">
    <property type="term" value="P:bacterial-type flagellum-dependent cell motility"/>
    <property type="evidence" value="ECO:0007669"/>
    <property type="project" value="TreeGrafter"/>
</dbReference>
<evidence type="ECO:0000313" key="2">
    <source>
        <dbReference type="EMBL" id="WOC32650.1"/>
    </source>
</evidence>
<accession>A0AA97DBN7</accession>
<evidence type="ECO:0000256" key="1">
    <source>
        <dbReference type="SAM" id="MobiDB-lite"/>
    </source>
</evidence>
<dbReference type="EMBL" id="CP135996">
    <property type="protein sequence ID" value="WOC32650.1"/>
    <property type="molecule type" value="Genomic_DNA"/>
</dbReference>
<organism evidence="2 3">
    <name type="scientific">Caproicibacterium argilliputei</name>
    <dbReference type="NCBI Taxonomy" id="3030016"/>
    <lineage>
        <taxon>Bacteria</taxon>
        <taxon>Bacillati</taxon>
        <taxon>Bacillota</taxon>
        <taxon>Clostridia</taxon>
        <taxon>Eubacteriales</taxon>
        <taxon>Oscillospiraceae</taxon>
        <taxon>Caproicibacterium</taxon>
    </lineage>
</organism>
<dbReference type="PANTHER" id="PTHR30288">
    <property type="entry name" value="FLAGELLAR CAP/ASSEMBLY PROTEIN FLID"/>
    <property type="match status" value="1"/>
</dbReference>
<reference evidence="3" key="3">
    <citation type="submission" date="2024-06" db="EMBL/GenBank/DDBJ databases">
        <authorList>
            <person name="Zeng C."/>
        </authorList>
    </citation>
    <scope>NUCLEOTIDE SEQUENCE [LARGE SCALE GENOMIC DNA]</scope>
    <source>
        <strain evidence="3">ZCY20-5</strain>
    </source>
</reference>
<evidence type="ECO:0000313" key="3">
    <source>
        <dbReference type="Proteomes" id="UP001300604"/>
    </source>
</evidence>
<keyword evidence="3" id="KW-1185">Reference proteome</keyword>
<name>A0AA97DBN7_9FIRM</name>
<dbReference type="PANTHER" id="PTHR30288:SF0">
    <property type="entry name" value="FLAGELLAR HOOK-ASSOCIATED PROTEIN 2"/>
    <property type="match status" value="1"/>
</dbReference>
<reference evidence="2 3" key="2">
    <citation type="submission" date="2024-06" db="EMBL/GenBank/DDBJ databases">
        <title>Caproicibacterium argilliputei sp. nov, a novel caproic acid producing anaerobic bacterium isolated from pit mud.</title>
        <authorList>
            <person name="Xia S."/>
        </authorList>
    </citation>
    <scope>NUCLEOTIDE SEQUENCE [LARGE SCALE GENOMIC DNA]</scope>
    <source>
        <strain evidence="2 3">ZCY20-5</strain>
    </source>
</reference>
<protein>
    <recommendedName>
        <fullName evidence="4">Flagellar hook-associated protein 2 C-terminal domain-containing protein</fullName>
    </recommendedName>
</protein>
<dbReference type="GO" id="GO:0009421">
    <property type="term" value="C:bacterial-type flagellum filament cap"/>
    <property type="evidence" value="ECO:0007669"/>
    <property type="project" value="InterPro"/>
</dbReference>
<dbReference type="InterPro" id="IPR040026">
    <property type="entry name" value="FliD"/>
</dbReference>
<reference evidence="3" key="1">
    <citation type="submission" date="2024-06" db="EMBL/GenBank/DDBJ databases">
        <title>Caproicibacterium argilliputei sp. nov, a novel caproic acid producing anaerobic bacterium isolated from pit mud.</title>
        <authorList>
            <person name="Zeng C."/>
        </authorList>
    </citation>
    <scope>NUCLEOTIDE SEQUENCE [LARGE SCALE GENOMIC DNA]</scope>
    <source>
        <strain evidence="3">ZCY20-5</strain>
    </source>
</reference>
<dbReference type="AlphaFoldDB" id="A0AA97DBN7"/>
<gene>
    <name evidence="2" type="ORF">PXC00_01905</name>
</gene>
<feature type="region of interest" description="Disordered" evidence="1">
    <location>
        <begin position="28"/>
        <end position="58"/>
    </location>
</feature>
<evidence type="ECO:0008006" key="4">
    <source>
        <dbReference type="Google" id="ProtNLM"/>
    </source>
</evidence>